<keyword evidence="2" id="KW-1185">Reference proteome</keyword>
<protein>
    <submittedName>
        <fullName evidence="1">Protein serine/threonine phosphatase 2C</fullName>
    </submittedName>
</protein>
<evidence type="ECO:0000313" key="2">
    <source>
        <dbReference type="Proteomes" id="UP000308600"/>
    </source>
</evidence>
<reference evidence="1 2" key="1">
    <citation type="journal article" date="2019" name="Nat. Ecol. Evol.">
        <title>Megaphylogeny resolves global patterns of mushroom evolution.</title>
        <authorList>
            <person name="Varga T."/>
            <person name="Krizsan K."/>
            <person name="Foldi C."/>
            <person name="Dima B."/>
            <person name="Sanchez-Garcia M."/>
            <person name="Sanchez-Ramirez S."/>
            <person name="Szollosi G.J."/>
            <person name="Szarkandi J.G."/>
            <person name="Papp V."/>
            <person name="Albert L."/>
            <person name="Andreopoulos W."/>
            <person name="Angelini C."/>
            <person name="Antonin V."/>
            <person name="Barry K.W."/>
            <person name="Bougher N.L."/>
            <person name="Buchanan P."/>
            <person name="Buyck B."/>
            <person name="Bense V."/>
            <person name="Catcheside P."/>
            <person name="Chovatia M."/>
            <person name="Cooper J."/>
            <person name="Damon W."/>
            <person name="Desjardin D."/>
            <person name="Finy P."/>
            <person name="Geml J."/>
            <person name="Haridas S."/>
            <person name="Hughes K."/>
            <person name="Justo A."/>
            <person name="Karasinski D."/>
            <person name="Kautmanova I."/>
            <person name="Kiss B."/>
            <person name="Kocsube S."/>
            <person name="Kotiranta H."/>
            <person name="LaButti K.M."/>
            <person name="Lechner B.E."/>
            <person name="Liimatainen K."/>
            <person name="Lipzen A."/>
            <person name="Lukacs Z."/>
            <person name="Mihaltcheva S."/>
            <person name="Morgado L.N."/>
            <person name="Niskanen T."/>
            <person name="Noordeloos M.E."/>
            <person name="Ohm R.A."/>
            <person name="Ortiz-Santana B."/>
            <person name="Ovrebo C."/>
            <person name="Racz N."/>
            <person name="Riley R."/>
            <person name="Savchenko A."/>
            <person name="Shiryaev A."/>
            <person name="Soop K."/>
            <person name="Spirin V."/>
            <person name="Szebenyi C."/>
            <person name="Tomsovsky M."/>
            <person name="Tulloss R.E."/>
            <person name="Uehling J."/>
            <person name="Grigoriev I.V."/>
            <person name="Vagvolgyi C."/>
            <person name="Papp T."/>
            <person name="Martin F.M."/>
            <person name="Miettinen O."/>
            <person name="Hibbett D.S."/>
            <person name="Nagy L.G."/>
        </authorList>
    </citation>
    <scope>NUCLEOTIDE SEQUENCE [LARGE SCALE GENOMIC DNA]</scope>
    <source>
        <strain evidence="1 2">NL-1719</strain>
    </source>
</reference>
<evidence type="ECO:0000313" key="1">
    <source>
        <dbReference type="EMBL" id="TFK75295.1"/>
    </source>
</evidence>
<sequence length="466" mass="51256">MTILQLLYCQLNTPPKKLSMAHPFQIISLPDSNSTENLQALAEVSSFGRTDMGTPGEGPWTYRILEEPTLTAELQSVCDFRSIGGWADVASFQPCLSHRSQDRFVVEEWFLPSTPPTTGSNRWRLCAVFDGHVTHATVDYVSSNLPDAIQSALKLALTRTAASPPGTHITPEEVATILRDCVEKLDNSISSGLLGLLPRNTSVCQLRPDDIKAIFPDNSDEEDEVSHGGAKTSTSVLSRALGGSTVLLSLTDLSRRIMWIANLGDGYAVLGQKLNDGWSGSLICRPHNVKNTDEVNRMKAAHPQPEAPIQNGRVLGYLEPTRAIGDTWLKLPAAYSEHVFPHFKQHWVAPSLFIDHSQLILTPPYVLGTPEVFHVQIPDSPCFILLCSDGLNLDPIDEVDIHDLLNRWTTTTGKALDRAAPPNMALALVRDAIGGDDNQEVSRNLTVEMDEPWLDDITVIVQKYNT</sequence>
<dbReference type="Proteomes" id="UP000308600">
    <property type="component" value="Unassembled WGS sequence"/>
</dbReference>
<dbReference type="EMBL" id="ML208263">
    <property type="protein sequence ID" value="TFK75295.1"/>
    <property type="molecule type" value="Genomic_DNA"/>
</dbReference>
<name>A0ACD3BAW2_9AGAR</name>
<gene>
    <name evidence="1" type="ORF">BDN72DRAFT_509683</name>
</gene>
<proteinExistence type="predicted"/>
<organism evidence="1 2">
    <name type="scientific">Pluteus cervinus</name>
    <dbReference type="NCBI Taxonomy" id="181527"/>
    <lineage>
        <taxon>Eukaryota</taxon>
        <taxon>Fungi</taxon>
        <taxon>Dikarya</taxon>
        <taxon>Basidiomycota</taxon>
        <taxon>Agaricomycotina</taxon>
        <taxon>Agaricomycetes</taxon>
        <taxon>Agaricomycetidae</taxon>
        <taxon>Agaricales</taxon>
        <taxon>Pluteineae</taxon>
        <taxon>Pluteaceae</taxon>
        <taxon>Pluteus</taxon>
    </lineage>
</organism>
<accession>A0ACD3BAW2</accession>